<reference evidence="2 3" key="1">
    <citation type="submission" date="2019-09" db="EMBL/GenBank/DDBJ databases">
        <title>Actinomadura physcomitrii sp. nov., a novel actinomycete isolated from moss [Physcomitrium sphaericum (Ludw) Fuernr].</title>
        <authorList>
            <person name="Zhuang X."/>
            <person name="Liu C."/>
        </authorList>
    </citation>
    <scope>NUCLEOTIDE SEQUENCE [LARGE SCALE GENOMIC DNA]</scope>
    <source>
        <strain evidence="2 3">HMC1</strain>
    </source>
</reference>
<dbReference type="Proteomes" id="UP000468735">
    <property type="component" value="Unassembled WGS sequence"/>
</dbReference>
<proteinExistence type="predicted"/>
<evidence type="ECO:0000259" key="1">
    <source>
        <dbReference type="Pfam" id="PF13480"/>
    </source>
</evidence>
<keyword evidence="3" id="KW-1185">Reference proteome</keyword>
<dbReference type="OrthoDB" id="4700839at2"/>
<dbReference type="InterPro" id="IPR038740">
    <property type="entry name" value="BioF2-like_GNAT_dom"/>
</dbReference>
<dbReference type="SUPFAM" id="SSF55729">
    <property type="entry name" value="Acyl-CoA N-acyltransferases (Nat)"/>
    <property type="match status" value="1"/>
</dbReference>
<dbReference type="RefSeq" id="WP_151567064.1">
    <property type="nucleotide sequence ID" value="NZ_WBMT01000022.1"/>
</dbReference>
<gene>
    <name evidence="2" type="ORF">F8566_38070</name>
</gene>
<dbReference type="InterPro" id="IPR016181">
    <property type="entry name" value="Acyl_CoA_acyltransferase"/>
</dbReference>
<sequence length="364" mass="40927">MKISIVRPRDLGEAEVKRWRDLQLTDPDLSSPFLAPEFTIGVDRYRDDPSGRARGRVRVAVVEDDTGIVAFFPYERGPLGIGHPVGFGLTDLQGIIAAPDLRLDARALLRACGLGVWDFDHLLARQQMFAPFHTVRRVEPVMDLSGGFDAFVEKARQAAPKTHKTIRYKERKLSRDVGEVRYVFSSDDRADLRRLMEWKSDQYTRTGRTDRFAKPWIVRLVQHFHETGFGVLSVLYAGDEPVSSHFGLRNGHVMAGWFPAYDTRFGKYSPGMIGHIHLAQGCAENGITEIAMGRGGKEFKEGFTSREIPIAEGRAARLTPGAGLHWIRTTPLNKARGAVLDNPALYKRADRVLKTYARLRGRSK</sequence>
<protein>
    <submittedName>
        <fullName evidence="2">GNAT family N-acetyltransferase</fullName>
    </submittedName>
</protein>
<keyword evidence="2" id="KW-0808">Transferase</keyword>
<dbReference type="Pfam" id="PF13480">
    <property type="entry name" value="Acetyltransf_6"/>
    <property type="match status" value="1"/>
</dbReference>
<organism evidence="2 3">
    <name type="scientific">Actinomadura rudentiformis</name>
    <dbReference type="NCBI Taxonomy" id="359158"/>
    <lineage>
        <taxon>Bacteria</taxon>
        <taxon>Bacillati</taxon>
        <taxon>Actinomycetota</taxon>
        <taxon>Actinomycetes</taxon>
        <taxon>Streptosporangiales</taxon>
        <taxon>Thermomonosporaceae</taxon>
        <taxon>Actinomadura</taxon>
    </lineage>
</organism>
<dbReference type="EMBL" id="WBMT01000022">
    <property type="protein sequence ID" value="KAB2342369.1"/>
    <property type="molecule type" value="Genomic_DNA"/>
</dbReference>
<dbReference type="AlphaFoldDB" id="A0A6H9YNQ9"/>
<comment type="caution">
    <text evidence="2">The sequence shown here is derived from an EMBL/GenBank/DDBJ whole genome shotgun (WGS) entry which is preliminary data.</text>
</comment>
<accession>A0A6H9YNQ9</accession>
<dbReference type="Gene3D" id="3.40.630.30">
    <property type="match status" value="1"/>
</dbReference>
<evidence type="ECO:0000313" key="3">
    <source>
        <dbReference type="Proteomes" id="UP000468735"/>
    </source>
</evidence>
<name>A0A6H9YNQ9_9ACTN</name>
<evidence type="ECO:0000313" key="2">
    <source>
        <dbReference type="EMBL" id="KAB2342369.1"/>
    </source>
</evidence>
<dbReference type="GO" id="GO:0016740">
    <property type="term" value="F:transferase activity"/>
    <property type="evidence" value="ECO:0007669"/>
    <property type="project" value="UniProtKB-KW"/>
</dbReference>
<feature type="domain" description="BioF2-like acetyltransferase" evidence="1">
    <location>
        <begin position="161"/>
        <end position="301"/>
    </location>
</feature>